<dbReference type="SMART" id="SM00382">
    <property type="entry name" value="AAA"/>
    <property type="match status" value="1"/>
</dbReference>
<proteinExistence type="inferred from homology"/>
<dbReference type="GO" id="GO:0022857">
    <property type="term" value="F:transmembrane transporter activity"/>
    <property type="evidence" value="ECO:0007669"/>
    <property type="project" value="TreeGrafter"/>
</dbReference>
<keyword evidence="2" id="KW-0813">Transport</keyword>
<dbReference type="GO" id="GO:0005524">
    <property type="term" value="F:ATP binding"/>
    <property type="evidence" value="ECO:0007669"/>
    <property type="project" value="UniProtKB-KW"/>
</dbReference>
<dbReference type="GO" id="GO:0005886">
    <property type="term" value="C:plasma membrane"/>
    <property type="evidence" value="ECO:0007669"/>
    <property type="project" value="TreeGrafter"/>
</dbReference>
<dbReference type="InterPro" id="IPR017871">
    <property type="entry name" value="ABC_transporter-like_CS"/>
</dbReference>
<evidence type="ECO:0000256" key="3">
    <source>
        <dbReference type="ARBA" id="ARBA00022741"/>
    </source>
</evidence>
<dbReference type="InterPro" id="IPR027417">
    <property type="entry name" value="P-loop_NTPase"/>
</dbReference>
<dbReference type="FunFam" id="3.40.50.300:FF:000056">
    <property type="entry name" value="Cell division ATP-binding protein FtsE"/>
    <property type="match status" value="1"/>
</dbReference>
<feature type="domain" description="ABC transporter" evidence="5">
    <location>
        <begin position="2"/>
        <end position="218"/>
    </location>
</feature>
<sequence>MIKVFNLYKSYGGIAPVLLDISFDIQDGEFVFLTGQSGAGKTTLFKVLFGWEKFDRGQILVGGINVGKLNEKNLYQLRRKVGFVFQDYKLLVKKTVFENVAFAQQIVGANMKTVRTKTWNALKNVGLVKKKDSYPSQLSGGEQQRVSIARAIVNDPELILADEPTGNLDSEISKEILALFEKINQQGKTIIIATHSAEILREKERRHLLLKRGKLLQS</sequence>
<dbReference type="GO" id="GO:0016887">
    <property type="term" value="F:ATP hydrolysis activity"/>
    <property type="evidence" value="ECO:0007669"/>
    <property type="project" value="InterPro"/>
</dbReference>
<evidence type="ECO:0000256" key="4">
    <source>
        <dbReference type="ARBA" id="ARBA00022840"/>
    </source>
</evidence>
<dbReference type="InterPro" id="IPR003593">
    <property type="entry name" value="AAA+_ATPase"/>
</dbReference>
<keyword evidence="3" id="KW-0547">Nucleotide-binding</keyword>
<dbReference type="InterPro" id="IPR015854">
    <property type="entry name" value="ABC_transpr_LolD-like"/>
</dbReference>
<dbReference type="EMBL" id="UINC01000773">
    <property type="protein sequence ID" value="SUZ60908.1"/>
    <property type="molecule type" value="Genomic_DNA"/>
</dbReference>
<evidence type="ECO:0000256" key="2">
    <source>
        <dbReference type="ARBA" id="ARBA00022448"/>
    </source>
</evidence>
<name>A0A381P3V6_9ZZZZ</name>
<dbReference type="InterPro" id="IPR003439">
    <property type="entry name" value="ABC_transporter-like_ATP-bd"/>
</dbReference>
<dbReference type="AlphaFoldDB" id="A0A381P3V6"/>
<gene>
    <name evidence="6" type="ORF">METZ01_LOCUS13762</name>
</gene>
<dbReference type="Gene3D" id="3.40.50.300">
    <property type="entry name" value="P-loop containing nucleotide triphosphate hydrolases"/>
    <property type="match status" value="1"/>
</dbReference>
<reference evidence="6" key="1">
    <citation type="submission" date="2018-05" db="EMBL/GenBank/DDBJ databases">
        <authorList>
            <person name="Lanie J.A."/>
            <person name="Ng W.-L."/>
            <person name="Kazmierczak K.M."/>
            <person name="Andrzejewski T.M."/>
            <person name="Davidsen T.M."/>
            <person name="Wayne K.J."/>
            <person name="Tettelin H."/>
            <person name="Glass J.I."/>
            <person name="Rusch D."/>
            <person name="Podicherti R."/>
            <person name="Tsui H.-C.T."/>
            <person name="Winkler M.E."/>
        </authorList>
    </citation>
    <scope>NUCLEOTIDE SEQUENCE</scope>
</reference>
<evidence type="ECO:0000259" key="5">
    <source>
        <dbReference type="PROSITE" id="PS50893"/>
    </source>
</evidence>
<dbReference type="PROSITE" id="PS00211">
    <property type="entry name" value="ABC_TRANSPORTER_1"/>
    <property type="match status" value="1"/>
</dbReference>
<keyword evidence="4" id="KW-0067">ATP-binding</keyword>
<dbReference type="PANTHER" id="PTHR24220:SF470">
    <property type="entry name" value="CELL DIVISION ATP-BINDING PROTEIN FTSE"/>
    <property type="match status" value="1"/>
</dbReference>
<dbReference type="CDD" id="cd03255">
    <property type="entry name" value="ABC_MJ0796_LolCDE_FtsE"/>
    <property type="match status" value="1"/>
</dbReference>
<dbReference type="InterPro" id="IPR017911">
    <property type="entry name" value="MacB-like_ATP-bd"/>
</dbReference>
<evidence type="ECO:0000256" key="1">
    <source>
        <dbReference type="ARBA" id="ARBA00005417"/>
    </source>
</evidence>
<evidence type="ECO:0000313" key="6">
    <source>
        <dbReference type="EMBL" id="SUZ60908.1"/>
    </source>
</evidence>
<protein>
    <recommendedName>
        <fullName evidence="5">ABC transporter domain-containing protein</fullName>
    </recommendedName>
</protein>
<dbReference type="PANTHER" id="PTHR24220">
    <property type="entry name" value="IMPORT ATP-BINDING PROTEIN"/>
    <property type="match status" value="1"/>
</dbReference>
<dbReference type="SUPFAM" id="SSF52540">
    <property type="entry name" value="P-loop containing nucleoside triphosphate hydrolases"/>
    <property type="match status" value="1"/>
</dbReference>
<organism evidence="6">
    <name type="scientific">marine metagenome</name>
    <dbReference type="NCBI Taxonomy" id="408172"/>
    <lineage>
        <taxon>unclassified sequences</taxon>
        <taxon>metagenomes</taxon>
        <taxon>ecological metagenomes</taxon>
    </lineage>
</organism>
<comment type="similarity">
    <text evidence="1">Belongs to the ABC transporter superfamily.</text>
</comment>
<accession>A0A381P3V6</accession>
<dbReference type="PROSITE" id="PS50893">
    <property type="entry name" value="ABC_TRANSPORTER_2"/>
    <property type="match status" value="1"/>
</dbReference>
<dbReference type="Pfam" id="PF00005">
    <property type="entry name" value="ABC_tran"/>
    <property type="match status" value="1"/>
</dbReference>